<proteinExistence type="predicted"/>
<organism evidence="1 2">
    <name type="scientific">Candidatus Doudnabacteria bacterium RIFCSPLOWO2_02_FULL_48_13</name>
    <dbReference type="NCBI Taxonomy" id="1817845"/>
    <lineage>
        <taxon>Bacteria</taxon>
        <taxon>Candidatus Doudnaibacteriota</taxon>
    </lineage>
</organism>
<comment type="caution">
    <text evidence="1">The sequence shown here is derived from an EMBL/GenBank/DDBJ whole genome shotgun (WGS) entry which is preliminary data.</text>
</comment>
<evidence type="ECO:0000313" key="1">
    <source>
        <dbReference type="EMBL" id="OGE98669.1"/>
    </source>
</evidence>
<reference evidence="1 2" key="1">
    <citation type="journal article" date="2016" name="Nat. Commun.">
        <title>Thousands of microbial genomes shed light on interconnected biogeochemical processes in an aquifer system.</title>
        <authorList>
            <person name="Anantharaman K."/>
            <person name="Brown C.T."/>
            <person name="Hug L.A."/>
            <person name="Sharon I."/>
            <person name="Castelle C.J."/>
            <person name="Probst A.J."/>
            <person name="Thomas B.C."/>
            <person name="Singh A."/>
            <person name="Wilkins M.J."/>
            <person name="Karaoz U."/>
            <person name="Brodie E.L."/>
            <person name="Williams K.H."/>
            <person name="Hubbard S.S."/>
            <person name="Banfield J.F."/>
        </authorList>
    </citation>
    <scope>NUCLEOTIDE SEQUENCE [LARGE SCALE GENOMIC DNA]</scope>
</reference>
<accession>A0A1F5Q8Z2</accession>
<evidence type="ECO:0000313" key="2">
    <source>
        <dbReference type="Proteomes" id="UP000177235"/>
    </source>
</evidence>
<dbReference type="AlphaFoldDB" id="A0A1F5Q8Z2"/>
<name>A0A1F5Q8Z2_9BACT</name>
<protein>
    <submittedName>
        <fullName evidence="1">Uncharacterized protein</fullName>
    </submittedName>
</protein>
<gene>
    <name evidence="1" type="ORF">A3J05_04365</name>
</gene>
<dbReference type="EMBL" id="MFFF01000027">
    <property type="protein sequence ID" value="OGE98669.1"/>
    <property type="molecule type" value="Genomic_DNA"/>
</dbReference>
<dbReference type="Proteomes" id="UP000177235">
    <property type="component" value="Unassembled WGS sequence"/>
</dbReference>
<sequence>MQLIPTIRSALSRFVSIFRPKSAAPILVPEILERPEMKEFPKRLPDDPLYTLEISNLTRMDPEGQLPQHLLNDPPTCESCLDVRIVHVVGNCMEARIKQKDQDDYHSKRSLKPRR</sequence>